<sequence>MDNPILSHLLAAKRILRYMKGTLDCGLLFSKSGYCDSDCMVIRVTEKYNKLMVALSSCEAEYIVASIGACQALWLDNLMIEMKIRREEPMKILIDNKLAISLAKHPVAHGRSKHIETRFHFLRDQVSKGKLELEYCNTNE</sequence>
<keyword evidence="2" id="KW-1185">Reference proteome</keyword>
<accession>A0A371GZ99</accession>
<dbReference type="PANTHER" id="PTHR11439:SF515">
    <property type="entry name" value="GAG-POL POLYPROTEIN"/>
    <property type="match status" value="1"/>
</dbReference>
<dbReference type="CDD" id="cd09272">
    <property type="entry name" value="RNase_HI_RT_Ty1"/>
    <property type="match status" value="1"/>
</dbReference>
<feature type="non-terminal residue" evidence="1">
    <location>
        <position position="1"/>
    </location>
</feature>
<dbReference type="PANTHER" id="PTHR11439">
    <property type="entry name" value="GAG-POL-RELATED RETROTRANSPOSON"/>
    <property type="match status" value="1"/>
</dbReference>
<comment type="caution">
    <text evidence="1">The sequence shown here is derived from an EMBL/GenBank/DDBJ whole genome shotgun (WGS) entry which is preliminary data.</text>
</comment>
<organism evidence="1 2">
    <name type="scientific">Mucuna pruriens</name>
    <name type="common">Velvet bean</name>
    <name type="synonym">Dolichos pruriens</name>
    <dbReference type="NCBI Taxonomy" id="157652"/>
    <lineage>
        <taxon>Eukaryota</taxon>
        <taxon>Viridiplantae</taxon>
        <taxon>Streptophyta</taxon>
        <taxon>Embryophyta</taxon>
        <taxon>Tracheophyta</taxon>
        <taxon>Spermatophyta</taxon>
        <taxon>Magnoliopsida</taxon>
        <taxon>eudicotyledons</taxon>
        <taxon>Gunneridae</taxon>
        <taxon>Pentapetalae</taxon>
        <taxon>rosids</taxon>
        <taxon>fabids</taxon>
        <taxon>Fabales</taxon>
        <taxon>Fabaceae</taxon>
        <taxon>Papilionoideae</taxon>
        <taxon>50 kb inversion clade</taxon>
        <taxon>NPAAA clade</taxon>
        <taxon>indigoferoid/millettioid clade</taxon>
        <taxon>Phaseoleae</taxon>
        <taxon>Mucuna</taxon>
    </lineage>
</organism>
<dbReference type="Proteomes" id="UP000257109">
    <property type="component" value="Unassembled WGS sequence"/>
</dbReference>
<name>A0A371GZ99_MUCPR</name>
<evidence type="ECO:0000313" key="1">
    <source>
        <dbReference type="EMBL" id="RDX95877.1"/>
    </source>
</evidence>
<proteinExistence type="predicted"/>
<dbReference type="AlphaFoldDB" id="A0A371GZ99"/>
<reference evidence="1" key="1">
    <citation type="submission" date="2018-05" db="EMBL/GenBank/DDBJ databases">
        <title>Draft genome of Mucuna pruriens seed.</title>
        <authorList>
            <person name="Nnadi N.E."/>
            <person name="Vos R."/>
            <person name="Hasami M.H."/>
            <person name="Devisetty U.K."/>
            <person name="Aguiy J.C."/>
        </authorList>
    </citation>
    <scope>NUCLEOTIDE SEQUENCE [LARGE SCALE GENOMIC DNA]</scope>
    <source>
        <strain evidence="1">JCA_2017</strain>
    </source>
</reference>
<evidence type="ECO:0000313" key="2">
    <source>
        <dbReference type="Proteomes" id="UP000257109"/>
    </source>
</evidence>
<protein>
    <submittedName>
        <fullName evidence="1">Copia protein</fullName>
    </submittedName>
</protein>
<dbReference type="OrthoDB" id="1412287at2759"/>
<dbReference type="STRING" id="157652.A0A371GZ99"/>
<dbReference type="EMBL" id="QJKJ01004022">
    <property type="protein sequence ID" value="RDX95877.1"/>
    <property type="molecule type" value="Genomic_DNA"/>
</dbReference>
<gene>
    <name evidence="1" type="primary">GIP</name>
    <name evidence="1" type="ORF">CR513_21538</name>
</gene>